<dbReference type="EMBL" id="CAJVPV010029651">
    <property type="protein sequence ID" value="CAG8739071.1"/>
    <property type="molecule type" value="Genomic_DNA"/>
</dbReference>
<reference evidence="1" key="1">
    <citation type="submission" date="2021-06" db="EMBL/GenBank/DDBJ databases">
        <authorList>
            <person name="Kallberg Y."/>
            <person name="Tangrot J."/>
            <person name="Rosling A."/>
        </authorList>
    </citation>
    <scope>NUCLEOTIDE SEQUENCE</scope>
    <source>
        <strain evidence="1">CL551</strain>
    </source>
</reference>
<evidence type="ECO:0000313" key="2">
    <source>
        <dbReference type="Proteomes" id="UP000789342"/>
    </source>
</evidence>
<protein>
    <submittedName>
        <fullName evidence="1">967_t:CDS:1</fullName>
    </submittedName>
</protein>
<name>A0A9N9IM86_9GLOM</name>
<gene>
    <name evidence="1" type="ORF">AMORRO_LOCUS14579</name>
</gene>
<keyword evidence="2" id="KW-1185">Reference proteome</keyword>
<proteinExistence type="predicted"/>
<dbReference type="Proteomes" id="UP000789342">
    <property type="component" value="Unassembled WGS sequence"/>
</dbReference>
<accession>A0A9N9IM86</accession>
<feature type="non-terminal residue" evidence="1">
    <location>
        <position position="1"/>
    </location>
</feature>
<sequence length="39" mass="4652">EQQMQYQDAEEIGREKEEIPLATYKAINKEAVERQDKLE</sequence>
<feature type="non-terminal residue" evidence="1">
    <location>
        <position position="39"/>
    </location>
</feature>
<dbReference type="AlphaFoldDB" id="A0A9N9IM86"/>
<evidence type="ECO:0000313" key="1">
    <source>
        <dbReference type="EMBL" id="CAG8739071.1"/>
    </source>
</evidence>
<comment type="caution">
    <text evidence="1">The sequence shown here is derived from an EMBL/GenBank/DDBJ whole genome shotgun (WGS) entry which is preliminary data.</text>
</comment>
<organism evidence="1 2">
    <name type="scientific">Acaulospora morrowiae</name>
    <dbReference type="NCBI Taxonomy" id="94023"/>
    <lineage>
        <taxon>Eukaryota</taxon>
        <taxon>Fungi</taxon>
        <taxon>Fungi incertae sedis</taxon>
        <taxon>Mucoromycota</taxon>
        <taxon>Glomeromycotina</taxon>
        <taxon>Glomeromycetes</taxon>
        <taxon>Diversisporales</taxon>
        <taxon>Acaulosporaceae</taxon>
        <taxon>Acaulospora</taxon>
    </lineage>
</organism>